<keyword evidence="3" id="KW-0233">DNA recombination</keyword>
<reference evidence="5" key="1">
    <citation type="submission" date="2013-08" db="EMBL/GenBank/DDBJ databases">
        <authorList>
            <person name="Mendez C."/>
            <person name="Richter M."/>
            <person name="Ferrer M."/>
            <person name="Sanchez J."/>
        </authorList>
    </citation>
    <scope>NUCLEOTIDE SEQUENCE</scope>
</reference>
<reference evidence="5" key="2">
    <citation type="journal article" date="2014" name="ISME J.">
        <title>Microbial stratification in low pH oxic and suboxic macroscopic growths along an acid mine drainage.</title>
        <authorList>
            <person name="Mendez-Garcia C."/>
            <person name="Mesa V."/>
            <person name="Sprenger R.R."/>
            <person name="Richter M."/>
            <person name="Diez M.S."/>
            <person name="Solano J."/>
            <person name="Bargiela R."/>
            <person name="Golyshina O.V."/>
            <person name="Manteca A."/>
            <person name="Ramos J.L."/>
            <person name="Gallego J.R."/>
            <person name="Llorente I."/>
            <person name="Martins Dos Santos V.A."/>
            <person name="Jensen O.N."/>
            <person name="Pelaez A.I."/>
            <person name="Sanchez J."/>
            <person name="Ferrer M."/>
        </authorList>
    </citation>
    <scope>NUCLEOTIDE SEQUENCE</scope>
</reference>
<dbReference type="InterPro" id="IPR006119">
    <property type="entry name" value="Resolv_N"/>
</dbReference>
<dbReference type="PROSITE" id="PS51736">
    <property type="entry name" value="RECOMBINASES_3"/>
    <property type="match status" value="1"/>
</dbReference>
<dbReference type="EMBL" id="AUZX01006075">
    <property type="protein sequence ID" value="EQD65430.1"/>
    <property type="molecule type" value="Genomic_DNA"/>
</dbReference>
<feature type="domain" description="Resolvase/invertase-type recombinase catalytic" evidence="4">
    <location>
        <begin position="24"/>
        <end position="165"/>
    </location>
</feature>
<dbReference type="InterPro" id="IPR048046">
    <property type="entry name" value="Transpos_IS607"/>
</dbReference>
<dbReference type="SUPFAM" id="SSF53041">
    <property type="entry name" value="Resolvase-like"/>
    <property type="match status" value="1"/>
</dbReference>
<dbReference type="NCBIfam" id="NF033518">
    <property type="entry name" value="transpos_IS607"/>
    <property type="match status" value="1"/>
</dbReference>
<keyword evidence="1" id="KW-0229">DNA integration</keyword>
<keyword evidence="2" id="KW-0238">DNA-binding</keyword>
<gene>
    <name evidence="5" type="ORF">B1A_08511</name>
</gene>
<dbReference type="FunFam" id="3.40.50.1390:FF:000002">
    <property type="entry name" value="ORF1 in transposon ISC1904"/>
    <property type="match status" value="1"/>
</dbReference>
<dbReference type="AlphaFoldDB" id="T1CEZ8"/>
<dbReference type="InterPro" id="IPR006118">
    <property type="entry name" value="Recombinase_CS"/>
</dbReference>
<evidence type="ECO:0000256" key="2">
    <source>
        <dbReference type="ARBA" id="ARBA00023125"/>
    </source>
</evidence>
<dbReference type="Gene3D" id="3.40.50.1390">
    <property type="entry name" value="Resolvase, N-terminal catalytic domain"/>
    <property type="match status" value="1"/>
</dbReference>
<evidence type="ECO:0000256" key="3">
    <source>
        <dbReference type="ARBA" id="ARBA00023172"/>
    </source>
</evidence>
<proteinExistence type="predicted"/>
<organism evidence="5">
    <name type="scientific">mine drainage metagenome</name>
    <dbReference type="NCBI Taxonomy" id="410659"/>
    <lineage>
        <taxon>unclassified sequences</taxon>
        <taxon>metagenomes</taxon>
        <taxon>ecological metagenomes</taxon>
    </lineage>
</organism>
<evidence type="ECO:0000259" key="4">
    <source>
        <dbReference type="PROSITE" id="PS51736"/>
    </source>
</evidence>
<dbReference type="SMART" id="SM00857">
    <property type="entry name" value="Resolvase"/>
    <property type="match status" value="1"/>
</dbReference>
<dbReference type="PANTHER" id="PTHR30461:SF2">
    <property type="entry name" value="SERINE RECOMBINASE PINE-RELATED"/>
    <property type="match status" value="1"/>
</dbReference>
<dbReference type="InterPro" id="IPR041718">
    <property type="entry name" value="IS607_transposase-like"/>
</dbReference>
<dbReference type="GO" id="GO:0003677">
    <property type="term" value="F:DNA binding"/>
    <property type="evidence" value="ECO:0007669"/>
    <property type="project" value="UniProtKB-KW"/>
</dbReference>
<accession>T1CEZ8</accession>
<dbReference type="GO" id="GO:0000150">
    <property type="term" value="F:DNA strand exchange activity"/>
    <property type="evidence" value="ECO:0007669"/>
    <property type="project" value="InterPro"/>
</dbReference>
<evidence type="ECO:0000313" key="5">
    <source>
        <dbReference type="EMBL" id="EQD65430.1"/>
    </source>
</evidence>
<dbReference type="InterPro" id="IPR036162">
    <property type="entry name" value="Resolvase-like_N_sf"/>
</dbReference>
<dbReference type="InterPro" id="IPR050639">
    <property type="entry name" value="SSR_resolvase"/>
</dbReference>
<evidence type="ECO:0000256" key="1">
    <source>
        <dbReference type="ARBA" id="ARBA00022908"/>
    </source>
</evidence>
<dbReference type="GO" id="GO:0015074">
    <property type="term" value="P:DNA integration"/>
    <property type="evidence" value="ECO:0007669"/>
    <property type="project" value="UniProtKB-KW"/>
</dbReference>
<dbReference type="PANTHER" id="PTHR30461">
    <property type="entry name" value="DNA-INVERTASE FROM LAMBDOID PROPHAGE"/>
    <property type="match status" value="1"/>
</dbReference>
<dbReference type="PROSITE" id="PS00397">
    <property type="entry name" value="RECOMBINASES_1"/>
    <property type="match status" value="1"/>
</dbReference>
<protein>
    <submittedName>
        <fullName evidence="5">Resolvase, N domain protein</fullName>
    </submittedName>
</protein>
<sequence>MPNKRYDYNEEDVYKILNKDVKRKTVLYARVSTHKQKDDLQNQIDQMKQWCFMNGFTINAIYSDTSSGISFDKRKGFFDMLDEIMDNRVEKVVITYKDRLSRVGFELFIYLFRKYRTEIVVISEVGSTKLDSDEVLDEIASMLHYYSMKMHSKRRDHSIEVSYES</sequence>
<comment type="caution">
    <text evidence="5">The sequence shown here is derived from an EMBL/GenBank/DDBJ whole genome shotgun (WGS) entry which is preliminary data.</text>
</comment>
<dbReference type="CDD" id="cd03769">
    <property type="entry name" value="SR_IS607_transposase_like"/>
    <property type="match status" value="1"/>
</dbReference>
<dbReference type="Pfam" id="PF00239">
    <property type="entry name" value="Resolvase"/>
    <property type="match status" value="1"/>
</dbReference>
<name>T1CEZ8_9ZZZZ</name>